<keyword evidence="3" id="KW-1185">Reference proteome</keyword>
<accession>A0ABY5S578</accession>
<dbReference type="InterPro" id="IPR053144">
    <property type="entry name" value="Acetyltransferase_Butenolide"/>
</dbReference>
<dbReference type="SUPFAM" id="SSF55729">
    <property type="entry name" value="Acyl-CoA N-acyltransferases (Nat)"/>
    <property type="match status" value="1"/>
</dbReference>
<dbReference type="InterPro" id="IPR016181">
    <property type="entry name" value="Acyl_CoA_acyltransferase"/>
</dbReference>
<dbReference type="PROSITE" id="PS51186">
    <property type="entry name" value="GNAT"/>
    <property type="match status" value="1"/>
</dbReference>
<evidence type="ECO:0000313" key="3">
    <source>
        <dbReference type="Proteomes" id="UP001057877"/>
    </source>
</evidence>
<dbReference type="InterPro" id="IPR000182">
    <property type="entry name" value="GNAT_dom"/>
</dbReference>
<dbReference type="RefSeq" id="WP_258384105.1">
    <property type="nucleotide sequence ID" value="NZ_CP091430.1"/>
</dbReference>
<protein>
    <submittedName>
        <fullName evidence="2">GNAT family N-acetyltransferase</fullName>
    </submittedName>
</protein>
<organism evidence="2 3">
    <name type="scientific">Paenibacillus spongiae</name>
    <dbReference type="NCBI Taxonomy" id="2909671"/>
    <lineage>
        <taxon>Bacteria</taxon>
        <taxon>Bacillati</taxon>
        <taxon>Bacillota</taxon>
        <taxon>Bacilli</taxon>
        <taxon>Bacillales</taxon>
        <taxon>Paenibacillaceae</taxon>
        <taxon>Paenibacillus</taxon>
    </lineage>
</organism>
<name>A0ABY5S578_9BACL</name>
<dbReference type="PANTHER" id="PTHR43233:SF1">
    <property type="entry name" value="FAMILY N-ACETYLTRANSFERASE, PUTATIVE (AFU_ORTHOLOGUE AFUA_6G03350)-RELATED"/>
    <property type="match status" value="1"/>
</dbReference>
<feature type="domain" description="N-acetyltransferase" evidence="1">
    <location>
        <begin position="2"/>
        <end position="132"/>
    </location>
</feature>
<dbReference type="PANTHER" id="PTHR43233">
    <property type="entry name" value="FAMILY N-ACETYLTRANSFERASE, PUTATIVE (AFU_ORTHOLOGUE AFUA_6G03350)-RELATED"/>
    <property type="match status" value="1"/>
</dbReference>
<dbReference type="Pfam" id="PF13673">
    <property type="entry name" value="Acetyltransf_10"/>
    <property type="match status" value="1"/>
</dbReference>
<sequence length="132" mass="15055">MITYSEDKQLRAIDVAQVFRSSGIKRPYEDLERIQRMIDHSDIMISAWAGNNRLIGLARAVTDYSYCCYLSDLAVDKEYKNQGIGRELVRRLQAVSGDECSLVLLSAPGAVDYYPRLGFEHTDKAFVMARKR</sequence>
<dbReference type="Proteomes" id="UP001057877">
    <property type="component" value="Chromosome"/>
</dbReference>
<proteinExistence type="predicted"/>
<gene>
    <name evidence="2" type="ORF">L1F29_21490</name>
</gene>
<dbReference type="CDD" id="cd04301">
    <property type="entry name" value="NAT_SF"/>
    <property type="match status" value="1"/>
</dbReference>
<dbReference type="Gene3D" id="3.40.630.30">
    <property type="match status" value="1"/>
</dbReference>
<dbReference type="EMBL" id="CP091430">
    <property type="protein sequence ID" value="UVI28017.1"/>
    <property type="molecule type" value="Genomic_DNA"/>
</dbReference>
<reference evidence="2" key="1">
    <citation type="submission" date="2022-01" db="EMBL/GenBank/DDBJ databases">
        <title>Paenibacillus spongiae sp. nov., isolated from marine sponge.</title>
        <authorList>
            <person name="Li Z."/>
            <person name="Zhang M."/>
        </authorList>
    </citation>
    <scope>NUCLEOTIDE SEQUENCE</scope>
    <source>
        <strain evidence="2">PHS-Z3</strain>
    </source>
</reference>
<evidence type="ECO:0000313" key="2">
    <source>
        <dbReference type="EMBL" id="UVI28017.1"/>
    </source>
</evidence>
<evidence type="ECO:0000259" key="1">
    <source>
        <dbReference type="PROSITE" id="PS51186"/>
    </source>
</evidence>